<dbReference type="OMA" id="DINWIML"/>
<dbReference type="PATRIC" id="fig|172049.5.peg.1111"/>
<reference evidence="2" key="1">
    <citation type="journal article" date="2015" name="MBio">
        <title>Genome-Resolved Metagenomic Analysis Reveals Roles for Candidate Phyla and Other Microbial Community Members in Biogeochemical Transformations in Oil Reservoirs.</title>
        <authorList>
            <person name="Hu P."/>
            <person name="Tom L."/>
            <person name="Singh A."/>
            <person name="Thomas B.C."/>
            <person name="Baker B.J."/>
            <person name="Piceno Y.M."/>
            <person name="Andersen G.L."/>
            <person name="Banfield J.F."/>
        </authorList>
    </citation>
    <scope>NUCLEOTIDE SEQUENCE [LARGE SCALE GENOMIC DNA]</scope>
</reference>
<dbReference type="SUPFAM" id="SSF50182">
    <property type="entry name" value="Sm-like ribonucleoproteins"/>
    <property type="match status" value="1"/>
</dbReference>
<dbReference type="RefSeq" id="WP_015849045.1">
    <property type="nucleotide sequence ID" value="NZ_LGFD01000006.1"/>
</dbReference>
<comment type="caution">
    <text evidence="1">The sequence shown here is derived from an EMBL/GenBank/DDBJ whole genome shotgun (WGS) entry which is preliminary data.</text>
</comment>
<evidence type="ECO:0000313" key="1">
    <source>
        <dbReference type="EMBL" id="KUK18202.1"/>
    </source>
</evidence>
<name>A0A101EMR4_9EURY</name>
<organism evidence="1 2">
    <name type="scientific">Thermococcus sibiricus</name>
    <dbReference type="NCBI Taxonomy" id="172049"/>
    <lineage>
        <taxon>Archaea</taxon>
        <taxon>Methanobacteriati</taxon>
        <taxon>Methanobacteriota</taxon>
        <taxon>Thermococci</taxon>
        <taxon>Thermococcales</taxon>
        <taxon>Thermococcaceae</taxon>
        <taxon>Thermococcus</taxon>
    </lineage>
</organism>
<proteinExistence type="predicted"/>
<protein>
    <submittedName>
        <fullName evidence="1">Uncharacterized protein</fullName>
    </submittedName>
</protein>
<gene>
    <name evidence="1" type="ORF">XD54_0450</name>
</gene>
<dbReference type="GeneID" id="8095754"/>
<dbReference type="AlphaFoldDB" id="A0A101EMR4"/>
<evidence type="ECO:0000313" key="2">
    <source>
        <dbReference type="Proteomes" id="UP000053911"/>
    </source>
</evidence>
<accession>A0A101EMR4</accession>
<dbReference type="InterPro" id="IPR010920">
    <property type="entry name" value="LSM_dom_sf"/>
</dbReference>
<dbReference type="Proteomes" id="UP000053911">
    <property type="component" value="Unassembled WGS sequence"/>
</dbReference>
<dbReference type="EMBL" id="LGFD01000006">
    <property type="protein sequence ID" value="KUK18202.1"/>
    <property type="molecule type" value="Genomic_DNA"/>
</dbReference>
<sequence length="73" mass="8183">MSEESPPLLEKTLENWKGKKVALAVGGDHSFTGILEEFDEEIILLKNVMDVVGNKGKSLIVKIDDINWIMLLE</sequence>
<dbReference type="CDD" id="cd00600">
    <property type="entry name" value="Sm_like"/>
    <property type="match status" value="1"/>
</dbReference>
<dbReference type="Gene3D" id="2.30.30.100">
    <property type="match status" value="1"/>
</dbReference>